<evidence type="ECO:0000256" key="2">
    <source>
        <dbReference type="ARBA" id="ARBA00022598"/>
    </source>
</evidence>
<comment type="similarity">
    <text evidence="1">Belongs to the ATP-dependent AMP-binding enzyme family.</text>
</comment>
<protein>
    <submittedName>
        <fullName evidence="5">AMP-binding protein</fullName>
    </submittedName>
    <submittedName>
        <fullName evidence="6">Acyl-CoA synthetase (AMP-forming)/AMP-acid ligase II</fullName>
    </submittedName>
</protein>
<evidence type="ECO:0000259" key="4">
    <source>
        <dbReference type="Pfam" id="PF13193"/>
    </source>
</evidence>
<dbReference type="Gene3D" id="3.30.300.30">
    <property type="match status" value="1"/>
</dbReference>
<evidence type="ECO:0000313" key="8">
    <source>
        <dbReference type="Proteomes" id="UP000634647"/>
    </source>
</evidence>
<dbReference type="GO" id="GO:0006631">
    <property type="term" value="P:fatty acid metabolic process"/>
    <property type="evidence" value="ECO:0007669"/>
    <property type="project" value="TreeGrafter"/>
</dbReference>
<dbReference type="InterPro" id="IPR045851">
    <property type="entry name" value="AMP-bd_C_sf"/>
</dbReference>
<dbReference type="EMBL" id="FNOB01000011">
    <property type="protein sequence ID" value="SDX17155.1"/>
    <property type="molecule type" value="Genomic_DNA"/>
</dbReference>
<dbReference type="GO" id="GO:0031956">
    <property type="term" value="F:medium-chain fatty acid-CoA ligase activity"/>
    <property type="evidence" value="ECO:0007669"/>
    <property type="project" value="TreeGrafter"/>
</dbReference>
<feature type="domain" description="AMP-dependent synthetase/ligase" evidence="3">
    <location>
        <begin position="9"/>
        <end position="358"/>
    </location>
</feature>
<reference evidence="5" key="1">
    <citation type="journal article" date="2014" name="Int. J. Syst. Evol. Microbiol.">
        <title>Complete genome sequence of Corynebacterium casei LMG S-19264T (=DSM 44701T), isolated from a smear-ripened cheese.</title>
        <authorList>
            <consortium name="US DOE Joint Genome Institute (JGI-PGF)"/>
            <person name="Walter F."/>
            <person name="Albersmeier A."/>
            <person name="Kalinowski J."/>
            <person name="Ruckert C."/>
        </authorList>
    </citation>
    <scope>NUCLEOTIDE SEQUENCE</scope>
    <source>
        <strain evidence="5">CGMCC 1.10859</strain>
    </source>
</reference>
<dbReference type="AlphaFoldDB" id="A0AAN4UT38"/>
<dbReference type="PANTHER" id="PTHR43201:SF5">
    <property type="entry name" value="MEDIUM-CHAIN ACYL-COA LIGASE ACSF2, MITOCHONDRIAL"/>
    <property type="match status" value="1"/>
</dbReference>
<evidence type="ECO:0000256" key="1">
    <source>
        <dbReference type="ARBA" id="ARBA00006432"/>
    </source>
</evidence>
<proteinExistence type="inferred from homology"/>
<accession>A0AAN4UT38</accession>
<name>A0AAN4UT38_9RHOB</name>
<gene>
    <name evidence="5" type="ORF">GCM10008024_23900</name>
    <name evidence="6" type="ORF">SAMN05444006_11135</name>
</gene>
<dbReference type="EMBL" id="BNAB01000010">
    <property type="protein sequence ID" value="GHE02826.1"/>
    <property type="molecule type" value="Genomic_DNA"/>
</dbReference>
<dbReference type="RefSeq" id="WP_051646256.1">
    <property type="nucleotide sequence ID" value="NZ_BNAB01000010.1"/>
</dbReference>
<evidence type="ECO:0000313" key="7">
    <source>
        <dbReference type="Proteomes" id="UP000199541"/>
    </source>
</evidence>
<evidence type="ECO:0000259" key="3">
    <source>
        <dbReference type="Pfam" id="PF00501"/>
    </source>
</evidence>
<dbReference type="PROSITE" id="PS00455">
    <property type="entry name" value="AMP_BINDING"/>
    <property type="match status" value="1"/>
</dbReference>
<reference evidence="6 7" key="2">
    <citation type="submission" date="2016-10" db="EMBL/GenBank/DDBJ databases">
        <authorList>
            <person name="Varghese N."/>
            <person name="Submissions S."/>
        </authorList>
    </citation>
    <scope>NUCLEOTIDE SEQUENCE [LARGE SCALE GENOMIC DNA]</scope>
    <source>
        <strain evidence="6 7">DSM 24802</strain>
    </source>
</reference>
<dbReference type="InterPro" id="IPR000873">
    <property type="entry name" value="AMP-dep_synth/lig_dom"/>
</dbReference>
<dbReference type="PANTHER" id="PTHR43201">
    <property type="entry name" value="ACYL-COA SYNTHETASE"/>
    <property type="match status" value="1"/>
</dbReference>
<evidence type="ECO:0000313" key="6">
    <source>
        <dbReference type="EMBL" id="SDX17155.1"/>
    </source>
</evidence>
<dbReference type="SUPFAM" id="SSF56801">
    <property type="entry name" value="Acetyl-CoA synthetase-like"/>
    <property type="match status" value="1"/>
</dbReference>
<dbReference type="Gene3D" id="3.40.50.12780">
    <property type="entry name" value="N-terminal domain of ligase-like"/>
    <property type="match status" value="1"/>
</dbReference>
<dbReference type="InterPro" id="IPR042099">
    <property type="entry name" value="ANL_N_sf"/>
</dbReference>
<dbReference type="InterPro" id="IPR020845">
    <property type="entry name" value="AMP-binding_CS"/>
</dbReference>
<reference evidence="5" key="3">
    <citation type="submission" date="2023-06" db="EMBL/GenBank/DDBJ databases">
        <authorList>
            <person name="Sun Q."/>
            <person name="Zhou Y."/>
        </authorList>
    </citation>
    <scope>NUCLEOTIDE SEQUENCE</scope>
    <source>
        <strain evidence="5">CGMCC 1.10859</strain>
    </source>
</reference>
<sequence>MDWLHELPAAQPRDARAVIDHDGAEFSFGALDDMAADLAGMLEAEGLRPGDRLVLISENSATYAAAILAASRARAWVVPVNARMSAEEIDAVIAHAGARMALFTPEASAPARTHAGRMTARRVGRIGAGEVLLAGPYDGPGTAPEPVENAPRDRVAVLLYTTGTTSAPKGVMLTHGNLMWNARVSAKVRGASPGDVVIGVLPGTHIFCLASVYLASLAGGSAIRFLPRFSARAVLAAFADGDTILPAVPQMYQAILQDLAARGERPRAPRLRSISSGGAPLDPEWKEKIEALFGLPLNNGYGLTETSPGVASTRNDAPRRDTAVGQILEDLDCIIDAPDAGGVGELLIRGPNIMKGYYRDPDRTREAIREDGFFRTGDLAKIDPDGTLWIMGRKKELIIRSGFNVYPPEIEAMLTRHPAVRQAAVVGRAVPGNEEIVAFVLAGPGIDEAGLKDWLHGHLTGYKIPQHILIVDEFPTAPTGKILKHKLLPAYAHLLAARDRGLETEPSA</sequence>
<dbReference type="Pfam" id="PF00501">
    <property type="entry name" value="AMP-binding"/>
    <property type="match status" value="1"/>
</dbReference>
<dbReference type="Pfam" id="PF13193">
    <property type="entry name" value="AMP-binding_C"/>
    <property type="match status" value="1"/>
</dbReference>
<dbReference type="Proteomes" id="UP000199541">
    <property type="component" value="Unassembled WGS sequence"/>
</dbReference>
<keyword evidence="7" id="KW-1185">Reference proteome</keyword>
<organism evidence="5 8">
    <name type="scientific">Allgaiera indica</name>
    <dbReference type="NCBI Taxonomy" id="765699"/>
    <lineage>
        <taxon>Bacteria</taxon>
        <taxon>Pseudomonadati</taxon>
        <taxon>Pseudomonadota</taxon>
        <taxon>Alphaproteobacteria</taxon>
        <taxon>Rhodobacterales</taxon>
        <taxon>Paracoccaceae</taxon>
        <taxon>Allgaiera</taxon>
    </lineage>
</organism>
<comment type="caution">
    <text evidence="5">The sequence shown here is derived from an EMBL/GenBank/DDBJ whole genome shotgun (WGS) entry which is preliminary data.</text>
</comment>
<dbReference type="Proteomes" id="UP000634647">
    <property type="component" value="Unassembled WGS sequence"/>
</dbReference>
<feature type="domain" description="AMP-binding enzyme C-terminal" evidence="4">
    <location>
        <begin position="409"/>
        <end position="481"/>
    </location>
</feature>
<evidence type="ECO:0000313" key="5">
    <source>
        <dbReference type="EMBL" id="GHE02826.1"/>
    </source>
</evidence>
<dbReference type="InterPro" id="IPR025110">
    <property type="entry name" value="AMP-bd_C"/>
</dbReference>
<keyword evidence="2 6" id="KW-0436">Ligase</keyword>